<proteinExistence type="predicted"/>
<keyword evidence="1" id="KW-1133">Transmembrane helix</keyword>
<gene>
    <name evidence="2" type="ORF">MP11Mi_10530</name>
</gene>
<dbReference type="AlphaFoldDB" id="A0AA97CTW9"/>
<accession>A0AA97CTW9</accession>
<dbReference type="EMBL" id="CP128986">
    <property type="protein sequence ID" value="WOC11972.1"/>
    <property type="molecule type" value="Genomic_DNA"/>
</dbReference>
<feature type="transmembrane region" description="Helical" evidence="1">
    <location>
        <begin position="17"/>
        <end position="38"/>
    </location>
</feature>
<protein>
    <submittedName>
        <fullName evidence="2">Uncharacterized protein</fullName>
    </submittedName>
</protein>
<evidence type="ECO:0000313" key="2">
    <source>
        <dbReference type="EMBL" id="WOC11972.1"/>
    </source>
</evidence>
<evidence type="ECO:0000256" key="1">
    <source>
        <dbReference type="SAM" id="Phobius"/>
    </source>
</evidence>
<keyword evidence="1" id="KW-0812">Transmembrane</keyword>
<name>A0AA97CTW9_9ACTN</name>
<sequence>MADSATIADWVSASSTLFGSLVTAVSVVVATVFGVRTLRQTKRDSIDRSRPMVAAHLERDPHPTGLGADLVVKNYGPSVAHSVAITFTPPIEDTGTRSGEASFVPLLLRRYRSPIPNLVPGMELRNLWNIANKDQTDEYGQYLNDEPIPDRVIAKITYRDSPSEDSRTNTYEDTFILDINVLRGEVITTHSDDHLGLHKRSTKALESIESRLK</sequence>
<organism evidence="2">
    <name type="scientific">Gordonia sp. MP11Mi</name>
    <dbReference type="NCBI Taxonomy" id="3022769"/>
    <lineage>
        <taxon>Bacteria</taxon>
        <taxon>Bacillati</taxon>
        <taxon>Actinomycetota</taxon>
        <taxon>Actinomycetes</taxon>
        <taxon>Mycobacteriales</taxon>
        <taxon>Gordoniaceae</taxon>
        <taxon>Gordonia</taxon>
    </lineage>
</organism>
<keyword evidence="1" id="KW-0472">Membrane</keyword>
<reference evidence="2" key="1">
    <citation type="submission" date="2023-06" db="EMBL/GenBank/DDBJ databases">
        <title>Gordonia sp. nov. and Pseudochrobactrum sp. nov., two species isolated from the burying beetle Nicrophorus vespilloides.</title>
        <authorList>
            <person name="Poehlein A."/>
            <person name="Guzman J."/>
            <person name="Daniel R."/>
            <person name="Vilcinskas A."/>
        </authorList>
    </citation>
    <scope>NUCLEOTIDE SEQUENCE</scope>
    <source>
        <strain evidence="2">MP11Mi</strain>
    </source>
</reference>